<name>A0A4Q5GGC9_9FIRM</name>
<evidence type="ECO:0000313" key="2">
    <source>
        <dbReference type="Proteomes" id="UP000293506"/>
    </source>
</evidence>
<sequence>MVGASFLIFFQNHLTFFKFPRVISGKIIFSAKVPSKCPLKLAISEGIFHLCEKNLQKGVGKYRFSGFIGRGTIILKIFYLSMSAFACPSTE</sequence>
<dbReference type="EMBL" id="RCXQ01000005">
    <property type="protein sequence ID" value="RYT67247.1"/>
    <property type="molecule type" value="Genomic_DNA"/>
</dbReference>
<comment type="caution">
    <text evidence="1">The sequence shown here is derived from an EMBL/GenBank/DDBJ whole genome shotgun (WGS) entry which is preliminary data.</text>
</comment>
<dbReference type="AlphaFoldDB" id="A0A4Q5GGC9"/>
<accession>A0A4Q5GGC9</accession>
<reference evidence="1 2" key="1">
    <citation type="journal article" date="2019" name="Science, e1252229">
        <title>Invertible promoters mediate bacterial phase variation, antibiotic resistance, and host adaptation in the gut.</title>
        <authorList>
            <person name="Jiang X."/>
            <person name="Hall A.B."/>
            <person name="Arthur T.D."/>
            <person name="Plichta D.R."/>
            <person name="Covington C.T."/>
            <person name="Poyet M."/>
            <person name="Crothers J."/>
            <person name="Moses P.L."/>
            <person name="Tolonen A.C."/>
            <person name="Vlamakis H."/>
            <person name="Alm E.J."/>
            <person name="Xavier R.J."/>
        </authorList>
    </citation>
    <scope>NUCLEOTIDE SEQUENCE [LARGE SCALE GENOMIC DNA]</scope>
    <source>
        <strain evidence="2">af_0058</strain>
    </source>
</reference>
<proteinExistence type="predicted"/>
<gene>
    <name evidence="1" type="ORF">EAI82_07490</name>
</gene>
<dbReference type="Proteomes" id="UP000293506">
    <property type="component" value="Unassembled WGS sequence"/>
</dbReference>
<evidence type="ECO:0000313" key="1">
    <source>
        <dbReference type="EMBL" id="RYT67247.1"/>
    </source>
</evidence>
<organism evidence="1 2">
    <name type="scientific">Blautia obeum</name>
    <dbReference type="NCBI Taxonomy" id="40520"/>
    <lineage>
        <taxon>Bacteria</taxon>
        <taxon>Bacillati</taxon>
        <taxon>Bacillota</taxon>
        <taxon>Clostridia</taxon>
        <taxon>Lachnospirales</taxon>
        <taxon>Lachnospiraceae</taxon>
        <taxon>Blautia</taxon>
    </lineage>
</organism>
<protein>
    <submittedName>
        <fullName evidence="1">Uncharacterized protein</fullName>
    </submittedName>
</protein>